<evidence type="ECO:0000259" key="4">
    <source>
        <dbReference type="Pfam" id="PF26573"/>
    </source>
</evidence>
<evidence type="ECO:0000256" key="2">
    <source>
        <dbReference type="ARBA" id="ARBA00023006"/>
    </source>
</evidence>
<proteinExistence type="inferred from homology"/>
<feature type="domain" description="Epg5-like central TPR repeats" evidence="3">
    <location>
        <begin position="301"/>
        <end position="368"/>
    </location>
</feature>
<comment type="similarity">
    <text evidence="1">Belongs to the EPG5 family.</text>
</comment>
<dbReference type="Pfam" id="PF26573">
    <property type="entry name" value="TPR_Epg5_2"/>
    <property type="match status" value="1"/>
</dbReference>
<feature type="domain" description="Epg5-like TPR" evidence="4">
    <location>
        <begin position="3"/>
        <end position="51"/>
    </location>
</feature>
<dbReference type="EMBL" id="BPLR01008849">
    <property type="protein sequence ID" value="GIY27755.1"/>
    <property type="molecule type" value="Genomic_DNA"/>
</dbReference>
<name>A0AAV4S5J8_CAEEX</name>
<evidence type="ECO:0000256" key="1">
    <source>
        <dbReference type="ARBA" id="ARBA00010948"/>
    </source>
</evidence>
<dbReference type="GO" id="GO:0097352">
    <property type="term" value="P:autophagosome maturation"/>
    <property type="evidence" value="ECO:0007669"/>
    <property type="project" value="TreeGrafter"/>
</dbReference>
<dbReference type="PANTHER" id="PTHR31139">
    <property type="entry name" value="ECTOPIC P GRANULES PROTEIN 5 HOMOLOG"/>
    <property type="match status" value="1"/>
</dbReference>
<gene>
    <name evidence="5" type="primary">Epg5_1</name>
    <name evidence="5" type="ORF">CEXT_442281</name>
</gene>
<sequence>MCKIFHAFSFWIEDANLHQPSLCFSAYGPKYCCERLKLIYNNDQKDWIDLVSIAQLKDELEQKVHSWVHKKYSFCNVHSVEFNEESVEEPISRHFNSNKDIKPLSCIFDIDPPMREIEDIALSSWNVLVDLIESKQSVIFDKARCFTDLSSTLKQLNSNYKKLVPEEFVNENYEEINEKACHRGFKCAGPAKFKLQLERYISNQRICQKIESNRIEYSMIQDRLLNLPNTELCIASIHIENYFSALSNKTAQAKGEEALQLKKLGVFILNQEDQLCSLTEAILKYPEAGELAFGVFNPNIDLKYILKGANFGDRRKLFKFVTETLLQYGSNPSEEQQIVHGVLRDHFRIILLWEFPEFYDDCISFILKV</sequence>
<evidence type="ECO:0000259" key="3">
    <source>
        <dbReference type="Pfam" id="PF26103"/>
    </source>
</evidence>
<comment type="caution">
    <text evidence="5">The sequence shown here is derived from an EMBL/GenBank/DDBJ whole genome shotgun (WGS) entry which is preliminary data.</text>
</comment>
<dbReference type="InterPro" id="IPR058750">
    <property type="entry name" value="TPR_Epg5"/>
</dbReference>
<dbReference type="Proteomes" id="UP001054945">
    <property type="component" value="Unassembled WGS sequence"/>
</dbReference>
<reference evidence="5 6" key="1">
    <citation type="submission" date="2021-06" db="EMBL/GenBank/DDBJ databases">
        <title>Caerostris extrusa draft genome.</title>
        <authorList>
            <person name="Kono N."/>
            <person name="Arakawa K."/>
        </authorList>
    </citation>
    <scope>NUCLEOTIDE SEQUENCE [LARGE SCALE GENOMIC DNA]</scope>
</reference>
<dbReference type="AlphaFoldDB" id="A0AAV4S5J8"/>
<accession>A0AAV4S5J8</accession>
<dbReference type="Pfam" id="PF26103">
    <property type="entry name" value="TPR_Epg5"/>
    <property type="match status" value="1"/>
</dbReference>
<protein>
    <submittedName>
        <fullName evidence="5">Ectopic P granules protein 5</fullName>
    </submittedName>
</protein>
<dbReference type="InterPro" id="IPR051436">
    <property type="entry name" value="Autophagy-related_EPG5"/>
</dbReference>
<keyword evidence="6" id="KW-1185">Reference proteome</keyword>
<keyword evidence="2" id="KW-0072">Autophagy</keyword>
<dbReference type="InterPro" id="IPR059030">
    <property type="entry name" value="TPR_Epg5_mid"/>
</dbReference>
<evidence type="ECO:0000313" key="5">
    <source>
        <dbReference type="EMBL" id="GIY27755.1"/>
    </source>
</evidence>
<dbReference type="PANTHER" id="PTHR31139:SF4">
    <property type="entry name" value="ECTOPIC P GRANULES PROTEIN 5 HOMOLOG"/>
    <property type="match status" value="1"/>
</dbReference>
<organism evidence="5 6">
    <name type="scientific">Caerostris extrusa</name>
    <name type="common">Bark spider</name>
    <name type="synonym">Caerostris bankana</name>
    <dbReference type="NCBI Taxonomy" id="172846"/>
    <lineage>
        <taxon>Eukaryota</taxon>
        <taxon>Metazoa</taxon>
        <taxon>Ecdysozoa</taxon>
        <taxon>Arthropoda</taxon>
        <taxon>Chelicerata</taxon>
        <taxon>Arachnida</taxon>
        <taxon>Araneae</taxon>
        <taxon>Araneomorphae</taxon>
        <taxon>Entelegynae</taxon>
        <taxon>Araneoidea</taxon>
        <taxon>Araneidae</taxon>
        <taxon>Caerostris</taxon>
    </lineage>
</organism>
<evidence type="ECO:0000313" key="6">
    <source>
        <dbReference type="Proteomes" id="UP001054945"/>
    </source>
</evidence>
<dbReference type="GO" id="GO:0005737">
    <property type="term" value="C:cytoplasm"/>
    <property type="evidence" value="ECO:0007669"/>
    <property type="project" value="TreeGrafter"/>
</dbReference>